<organism evidence="12 13">
    <name type="scientific">Thyridium curvatum</name>
    <dbReference type="NCBI Taxonomy" id="1093900"/>
    <lineage>
        <taxon>Eukaryota</taxon>
        <taxon>Fungi</taxon>
        <taxon>Dikarya</taxon>
        <taxon>Ascomycota</taxon>
        <taxon>Pezizomycotina</taxon>
        <taxon>Sordariomycetes</taxon>
        <taxon>Sordariomycetidae</taxon>
        <taxon>Thyridiales</taxon>
        <taxon>Thyridiaceae</taxon>
        <taxon>Thyridium</taxon>
    </lineage>
</organism>
<dbReference type="GO" id="GO:0006397">
    <property type="term" value="P:mRNA processing"/>
    <property type="evidence" value="ECO:0007669"/>
    <property type="project" value="UniProtKB-KW"/>
</dbReference>
<dbReference type="InParanoid" id="A0A507BJF7"/>
<evidence type="ECO:0000256" key="6">
    <source>
        <dbReference type="ARBA" id="ARBA00023002"/>
    </source>
</evidence>
<evidence type="ECO:0000256" key="4">
    <source>
        <dbReference type="ARBA" id="ARBA00022664"/>
    </source>
</evidence>
<accession>A0A507BJF7</accession>
<keyword evidence="3" id="KW-0288">FMN</keyword>
<evidence type="ECO:0000256" key="7">
    <source>
        <dbReference type="ARBA" id="ARBA00045934"/>
    </source>
</evidence>
<feature type="region of interest" description="Disordered" evidence="10">
    <location>
        <begin position="257"/>
        <end position="281"/>
    </location>
</feature>
<dbReference type="GO" id="GO:0017150">
    <property type="term" value="F:tRNA dihydrouridine synthase activity"/>
    <property type="evidence" value="ECO:0007669"/>
    <property type="project" value="InterPro"/>
</dbReference>
<name>A0A507BJF7_9PEZI</name>
<dbReference type="RefSeq" id="XP_030998441.1">
    <property type="nucleotide sequence ID" value="XM_031137997.1"/>
</dbReference>
<comment type="catalytic activity">
    <reaction evidence="8">
        <text>a 5,6-dihydrouridine in mRNA + NAD(+) = a uridine in mRNA + NADH + H(+)</text>
        <dbReference type="Rhea" id="RHEA:69851"/>
        <dbReference type="Rhea" id="RHEA-COMP:14658"/>
        <dbReference type="Rhea" id="RHEA-COMP:17789"/>
        <dbReference type="ChEBI" id="CHEBI:15378"/>
        <dbReference type="ChEBI" id="CHEBI:57540"/>
        <dbReference type="ChEBI" id="CHEBI:57945"/>
        <dbReference type="ChEBI" id="CHEBI:65315"/>
        <dbReference type="ChEBI" id="CHEBI:74443"/>
    </reaction>
    <physiologicalReaction direction="right-to-left" evidence="8">
        <dbReference type="Rhea" id="RHEA:69853"/>
    </physiologicalReaction>
</comment>
<evidence type="ECO:0000256" key="2">
    <source>
        <dbReference type="ARBA" id="ARBA00022630"/>
    </source>
</evidence>
<dbReference type="Pfam" id="PF01207">
    <property type="entry name" value="Dus"/>
    <property type="match status" value="1"/>
</dbReference>
<dbReference type="CDD" id="cd02801">
    <property type="entry name" value="DUS_like_FMN"/>
    <property type="match status" value="1"/>
</dbReference>
<gene>
    <name evidence="12" type="ORF">E0L32_003671</name>
</gene>
<reference evidence="12 13" key="1">
    <citation type="submission" date="2019-06" db="EMBL/GenBank/DDBJ databases">
        <title>Draft genome sequence of the filamentous fungus Phialemoniopsis curvata isolated from diesel fuel.</title>
        <authorList>
            <person name="Varaljay V.A."/>
            <person name="Lyon W.J."/>
            <person name="Crouch A.L."/>
            <person name="Drake C.E."/>
            <person name="Hollomon J.M."/>
            <person name="Nadeau L.J."/>
            <person name="Nunn H.S."/>
            <person name="Stevenson B.S."/>
            <person name="Bojanowski C.L."/>
            <person name="Crookes-Goodson W.J."/>
        </authorList>
    </citation>
    <scope>NUCLEOTIDE SEQUENCE [LARGE SCALE GENOMIC DNA]</scope>
    <source>
        <strain evidence="12 13">D216</strain>
    </source>
</reference>
<dbReference type="InterPro" id="IPR018517">
    <property type="entry name" value="tRNA_hU_synthase_CS"/>
</dbReference>
<evidence type="ECO:0000256" key="10">
    <source>
        <dbReference type="SAM" id="MobiDB-lite"/>
    </source>
</evidence>
<dbReference type="InterPro" id="IPR013785">
    <property type="entry name" value="Aldolase_TIM"/>
</dbReference>
<proteinExistence type="predicted"/>
<dbReference type="GeneID" id="41971118"/>
<protein>
    <recommendedName>
        <fullName evidence="11">DUS-like FMN-binding domain-containing protein</fullName>
    </recommendedName>
</protein>
<dbReference type="PANTHER" id="PTHR11082">
    <property type="entry name" value="TRNA-DIHYDROURIDINE SYNTHASE"/>
    <property type="match status" value="1"/>
</dbReference>
<keyword evidence="5" id="KW-0819">tRNA processing</keyword>
<dbReference type="GO" id="GO:0050660">
    <property type="term" value="F:flavin adenine dinucleotide binding"/>
    <property type="evidence" value="ECO:0007669"/>
    <property type="project" value="InterPro"/>
</dbReference>
<evidence type="ECO:0000256" key="9">
    <source>
        <dbReference type="ARBA" id="ARBA00049447"/>
    </source>
</evidence>
<dbReference type="InterPro" id="IPR035587">
    <property type="entry name" value="DUS-like_FMN-bd"/>
</dbReference>
<sequence>MSFISQVPGKDQPASVAALVYSNTKTHCVDSMFPGKMVIVNSKVILPLAGLLAVAAAEPQYGCKPQTICVDAINKCGVKYGGCYNVCDNAAKPKPPPCSSDDCQSRTVCADMTNSCGQLWGTCFADCKPWPSMTPPPCEPSVTDKPPITTVSTITFSTVSPGSASSDDCSTRTVCADYINDCGQMYGGCFPDCKPWPTFTPPPCTSTSTATPSTPTPVTDDCSTRTVCADYVNECGQMYGGCFPDCKPWPTFTPPPCTKTSKTKKSRTKKPKTTPSPTTTDDCSTRTVCADYVNECGQWYGGCFPDCKPWPTFTPPPCTLTTTTTPPVVTPPPETTSCTATDTVCVDSINACGQTYGGPLKIFDLAKKQGKFVYASAPMVRYSKVYRPFLSYNFIVHGTDFLVPLGLPQLAFRQTAYEYGTDLCWTPMILAKEFNRNQFARDSDLTLSTSGPQPPTIVQFGANRPLEFARASSLAAPFVSGVDLNCGCPQGWACAETLGAALMEQRELVRDMVVEARRRLREDGWDVGMEADMHSDKGRSVSVKIRVHKDLRKTIDFIDTVLGHDQQRQIDFLTIHPRTRYTPSREAISVEALELLTSKYGDRVPILVSGDVFTLNTLPYTSPLLNRSKDGSAGLVRAWEPPTNGHATPKLEELPDEPIPWKHQTPPPATTPPVLPHLPKLAGLMSARAILANPALYAGHDTCPWEAVELFMNKAARAPLHLKLVLHHLTEMCGPGMGSDKRSLLSKKERIDMLECRNMCDLIDFLDDKMSIQMPDRKEGMRRIGNRPEDTEKG</sequence>
<comment type="cofactor">
    <cofactor evidence="1">
        <name>FMN</name>
        <dbReference type="ChEBI" id="CHEBI:58210"/>
    </cofactor>
</comment>
<comment type="catalytic activity">
    <reaction evidence="9">
        <text>a 5,6-dihydrouridine in mRNA + NADP(+) = a uridine in mRNA + NADPH + H(+)</text>
        <dbReference type="Rhea" id="RHEA:69855"/>
        <dbReference type="Rhea" id="RHEA-COMP:14658"/>
        <dbReference type="Rhea" id="RHEA-COMP:17789"/>
        <dbReference type="ChEBI" id="CHEBI:15378"/>
        <dbReference type="ChEBI" id="CHEBI:57783"/>
        <dbReference type="ChEBI" id="CHEBI:58349"/>
        <dbReference type="ChEBI" id="CHEBI:65315"/>
        <dbReference type="ChEBI" id="CHEBI:74443"/>
    </reaction>
    <physiologicalReaction direction="right-to-left" evidence="9">
        <dbReference type="Rhea" id="RHEA:69857"/>
    </physiologicalReaction>
</comment>
<comment type="function">
    <text evidence="7">Catalyzes the synthesis of dihydrouridine, a modified base found in the D-loop of most tRNAs. Specifically modifies U47 in cytoplasmic tRNAs. Catalyzes the synthesis of dihydrouridine in some mRNAs, thereby affecting their translation.</text>
</comment>
<dbReference type="PANTHER" id="PTHR11082:SF31">
    <property type="entry name" value="TRNA-DIHYDROURIDINE(20A_20B) SYNTHASE [NAD(P)+]-LIKE"/>
    <property type="match status" value="1"/>
</dbReference>
<evidence type="ECO:0000313" key="13">
    <source>
        <dbReference type="Proteomes" id="UP000319257"/>
    </source>
</evidence>
<evidence type="ECO:0000313" key="12">
    <source>
        <dbReference type="EMBL" id="TPX16730.1"/>
    </source>
</evidence>
<dbReference type="PROSITE" id="PS01136">
    <property type="entry name" value="UPF0034"/>
    <property type="match status" value="1"/>
</dbReference>
<evidence type="ECO:0000256" key="3">
    <source>
        <dbReference type="ARBA" id="ARBA00022643"/>
    </source>
</evidence>
<evidence type="ECO:0000259" key="11">
    <source>
        <dbReference type="Pfam" id="PF01207"/>
    </source>
</evidence>
<dbReference type="FunCoup" id="A0A507BJF7">
    <property type="interactions" value="138"/>
</dbReference>
<dbReference type="Proteomes" id="UP000319257">
    <property type="component" value="Unassembled WGS sequence"/>
</dbReference>
<dbReference type="SUPFAM" id="SSF51395">
    <property type="entry name" value="FMN-linked oxidoreductases"/>
    <property type="match status" value="1"/>
</dbReference>
<keyword evidence="13" id="KW-1185">Reference proteome</keyword>
<keyword evidence="4" id="KW-0507">mRNA processing</keyword>
<dbReference type="Gene3D" id="3.20.20.70">
    <property type="entry name" value="Aldolase class I"/>
    <property type="match status" value="1"/>
</dbReference>
<evidence type="ECO:0000256" key="1">
    <source>
        <dbReference type="ARBA" id="ARBA00001917"/>
    </source>
</evidence>
<keyword evidence="2" id="KW-0285">Flavoprotein</keyword>
<keyword evidence="6" id="KW-0560">Oxidoreductase</keyword>
<feature type="domain" description="DUS-like FMN-binding" evidence="11">
    <location>
        <begin position="409"/>
        <end position="616"/>
    </location>
</feature>
<evidence type="ECO:0000256" key="8">
    <source>
        <dbReference type="ARBA" id="ARBA00048342"/>
    </source>
</evidence>
<comment type="caution">
    <text evidence="12">The sequence shown here is derived from an EMBL/GenBank/DDBJ whole genome shotgun (WGS) entry which is preliminary data.</text>
</comment>
<dbReference type="AlphaFoldDB" id="A0A507BJF7"/>
<dbReference type="EMBL" id="SKBQ01000016">
    <property type="protein sequence ID" value="TPX16730.1"/>
    <property type="molecule type" value="Genomic_DNA"/>
</dbReference>
<dbReference type="OrthoDB" id="9977870at2759"/>
<evidence type="ECO:0000256" key="5">
    <source>
        <dbReference type="ARBA" id="ARBA00022694"/>
    </source>
</evidence>
<dbReference type="STRING" id="1093900.A0A507BJF7"/>
<feature type="compositionally biased region" description="Basic residues" evidence="10">
    <location>
        <begin position="261"/>
        <end position="272"/>
    </location>
</feature>